<dbReference type="InterPro" id="IPR044822">
    <property type="entry name" value="Myb_DNA-bind_4"/>
</dbReference>
<keyword evidence="5" id="KW-1185">Reference proteome</keyword>
<reference evidence="4" key="1">
    <citation type="journal article" date="2023" name="G3 (Bethesda)">
        <title>Whole genome assembly and annotation of the endangered Caribbean coral Acropora cervicornis.</title>
        <authorList>
            <person name="Selwyn J.D."/>
            <person name="Vollmer S.V."/>
        </authorList>
    </citation>
    <scope>NUCLEOTIDE SEQUENCE</scope>
    <source>
        <strain evidence="4">K2</strain>
    </source>
</reference>
<reference evidence="4" key="2">
    <citation type="journal article" date="2023" name="Science">
        <title>Genomic signatures of disease resistance in endangered staghorn corals.</title>
        <authorList>
            <person name="Vollmer S.V."/>
            <person name="Selwyn J.D."/>
            <person name="Despard B.A."/>
            <person name="Roesel C.L."/>
        </authorList>
    </citation>
    <scope>NUCLEOTIDE SEQUENCE</scope>
    <source>
        <strain evidence="4">K2</strain>
    </source>
</reference>
<proteinExistence type="predicted"/>
<evidence type="ECO:0000313" key="4">
    <source>
        <dbReference type="EMBL" id="KAK2548878.1"/>
    </source>
</evidence>
<feature type="coiled-coil region" evidence="1">
    <location>
        <begin position="261"/>
        <end position="288"/>
    </location>
</feature>
<keyword evidence="1" id="KW-0175">Coiled coil</keyword>
<dbReference type="Pfam" id="PF13837">
    <property type="entry name" value="Myb_DNA-bind_4"/>
    <property type="match status" value="1"/>
</dbReference>
<dbReference type="AlphaFoldDB" id="A0AAD9PU24"/>
<accession>A0AAD9PU24</accession>
<dbReference type="Proteomes" id="UP001249851">
    <property type="component" value="Unassembled WGS sequence"/>
</dbReference>
<dbReference type="PANTHER" id="PTHR47595">
    <property type="entry name" value="HEAT SHOCK 70 KDA PROTEIN 14"/>
    <property type="match status" value="1"/>
</dbReference>
<feature type="compositionally biased region" description="Polar residues" evidence="2">
    <location>
        <begin position="13"/>
        <end position="26"/>
    </location>
</feature>
<feature type="region of interest" description="Disordered" evidence="2">
    <location>
        <begin position="196"/>
        <end position="224"/>
    </location>
</feature>
<sequence>MAEKNRVEGAKATQASTSAGNSTWTNEETETLLDIFSEETVQHSLDTAKSPKDKNTVYRDVKVQFEVKGIFKEVSAIINKLKKLRVKYKTGKGKLKKSGTSRPKKQWKFFEKMDAIYKENPSIQPPYVVESSKKSGESDLSDEETTSFEASAAIVDRADPYKNCCIGVLVHAISVLCSPLINTPDVFTMDETKKSVTESEGGSTCGSTVNNNRKRRSKTVKSKKKTKLEKSLDTICANFMEVSQADVKRLEEVEEKRHERELKYRLELQRIESERRREEREHEMKLMQMLMHARGFSSNPPVAMHQYDSTASYSQMMGSDASTGARACEPLYSHDDSNTYYSFS</sequence>
<organism evidence="4 5">
    <name type="scientific">Acropora cervicornis</name>
    <name type="common">Staghorn coral</name>
    <dbReference type="NCBI Taxonomy" id="6130"/>
    <lineage>
        <taxon>Eukaryota</taxon>
        <taxon>Metazoa</taxon>
        <taxon>Cnidaria</taxon>
        <taxon>Anthozoa</taxon>
        <taxon>Hexacorallia</taxon>
        <taxon>Scleractinia</taxon>
        <taxon>Astrocoeniina</taxon>
        <taxon>Acroporidae</taxon>
        <taxon>Acropora</taxon>
    </lineage>
</organism>
<gene>
    <name evidence="4" type="ORF">P5673_030803</name>
</gene>
<dbReference type="EMBL" id="JARQWQ010000136">
    <property type="protein sequence ID" value="KAK2548878.1"/>
    <property type="molecule type" value="Genomic_DNA"/>
</dbReference>
<evidence type="ECO:0000259" key="3">
    <source>
        <dbReference type="Pfam" id="PF13837"/>
    </source>
</evidence>
<evidence type="ECO:0000313" key="5">
    <source>
        <dbReference type="Proteomes" id="UP001249851"/>
    </source>
</evidence>
<feature type="compositionally biased region" description="Basic residues" evidence="2">
    <location>
        <begin position="212"/>
        <end position="224"/>
    </location>
</feature>
<protein>
    <recommendedName>
        <fullName evidence="3">Myb/SANT-like DNA-binding domain-containing protein</fullName>
    </recommendedName>
</protein>
<comment type="caution">
    <text evidence="4">The sequence shown here is derived from an EMBL/GenBank/DDBJ whole genome shotgun (WGS) entry which is preliminary data.</text>
</comment>
<dbReference type="PANTHER" id="PTHR47595:SF1">
    <property type="entry name" value="MYB_SANT-LIKE DNA-BINDING DOMAIN-CONTAINING PROTEIN"/>
    <property type="match status" value="1"/>
</dbReference>
<evidence type="ECO:0000256" key="1">
    <source>
        <dbReference type="SAM" id="Coils"/>
    </source>
</evidence>
<name>A0AAD9PU24_ACRCE</name>
<feature type="region of interest" description="Disordered" evidence="2">
    <location>
        <begin position="1"/>
        <end position="26"/>
    </location>
</feature>
<feature type="domain" description="Myb/SANT-like DNA-binding" evidence="3">
    <location>
        <begin position="22"/>
        <end position="116"/>
    </location>
</feature>
<evidence type="ECO:0000256" key="2">
    <source>
        <dbReference type="SAM" id="MobiDB-lite"/>
    </source>
</evidence>